<organism evidence="10 11">
    <name type="scientific">Albimonas donghaensis</name>
    <dbReference type="NCBI Taxonomy" id="356660"/>
    <lineage>
        <taxon>Bacteria</taxon>
        <taxon>Pseudomonadati</taxon>
        <taxon>Pseudomonadota</taxon>
        <taxon>Alphaproteobacteria</taxon>
        <taxon>Rhodobacterales</taxon>
        <taxon>Paracoccaceae</taxon>
        <taxon>Albimonas</taxon>
    </lineage>
</organism>
<evidence type="ECO:0000256" key="5">
    <source>
        <dbReference type="ARBA" id="ARBA00022837"/>
    </source>
</evidence>
<dbReference type="GO" id="GO:0044331">
    <property type="term" value="P:cell-cell adhesion mediated by cadherin"/>
    <property type="evidence" value="ECO:0007669"/>
    <property type="project" value="TreeGrafter"/>
</dbReference>
<dbReference type="GO" id="GO:0007043">
    <property type="term" value="P:cell-cell junction assembly"/>
    <property type="evidence" value="ECO:0007669"/>
    <property type="project" value="TreeGrafter"/>
</dbReference>
<dbReference type="CDD" id="cd11304">
    <property type="entry name" value="Cadherin_repeat"/>
    <property type="match status" value="2"/>
</dbReference>
<dbReference type="GO" id="GO:0016339">
    <property type="term" value="P:calcium-dependent cell-cell adhesion via plasma membrane cell adhesion molecules"/>
    <property type="evidence" value="ECO:0007669"/>
    <property type="project" value="TreeGrafter"/>
</dbReference>
<feature type="region of interest" description="Disordered" evidence="8">
    <location>
        <begin position="1090"/>
        <end position="1137"/>
    </location>
</feature>
<protein>
    <recommendedName>
        <fullName evidence="9">Cadherin domain-containing protein</fullName>
    </recommendedName>
</protein>
<keyword evidence="11" id="KW-1185">Reference proteome</keyword>
<feature type="non-terminal residue" evidence="10">
    <location>
        <position position="1"/>
    </location>
</feature>
<gene>
    <name evidence="10" type="ORF">SAMN05444336_11714</name>
</gene>
<evidence type="ECO:0000256" key="4">
    <source>
        <dbReference type="ARBA" id="ARBA00022737"/>
    </source>
</evidence>
<evidence type="ECO:0000256" key="2">
    <source>
        <dbReference type="ARBA" id="ARBA00022692"/>
    </source>
</evidence>
<accession>A0A1H3G4F8</accession>
<keyword evidence="6" id="KW-1133">Transmembrane helix</keyword>
<dbReference type="GO" id="GO:0045296">
    <property type="term" value="F:cadherin binding"/>
    <property type="evidence" value="ECO:0007669"/>
    <property type="project" value="TreeGrafter"/>
</dbReference>
<evidence type="ECO:0000256" key="7">
    <source>
        <dbReference type="ARBA" id="ARBA00023136"/>
    </source>
</evidence>
<dbReference type="RefSeq" id="WP_176954878.1">
    <property type="nucleotide sequence ID" value="NZ_FNMZ01000017.1"/>
</dbReference>
<dbReference type="Proteomes" id="UP000199118">
    <property type="component" value="Unassembled WGS sequence"/>
</dbReference>
<dbReference type="InterPro" id="IPR015919">
    <property type="entry name" value="Cadherin-like_sf"/>
</dbReference>
<dbReference type="AlphaFoldDB" id="A0A1H3G4F8"/>
<dbReference type="GO" id="GO:0005912">
    <property type="term" value="C:adherens junction"/>
    <property type="evidence" value="ECO:0007669"/>
    <property type="project" value="TreeGrafter"/>
</dbReference>
<dbReference type="GO" id="GO:0008013">
    <property type="term" value="F:beta-catenin binding"/>
    <property type="evidence" value="ECO:0007669"/>
    <property type="project" value="TreeGrafter"/>
</dbReference>
<dbReference type="STRING" id="356660.SAMN05444336_11714"/>
<dbReference type="Pfam" id="PF17963">
    <property type="entry name" value="Big_9"/>
    <property type="match status" value="1"/>
</dbReference>
<dbReference type="Gene3D" id="2.60.120.260">
    <property type="entry name" value="Galactose-binding domain-like"/>
    <property type="match status" value="2"/>
</dbReference>
<comment type="subcellular location">
    <subcellularLocation>
        <location evidence="1">Membrane</location>
        <topology evidence="1">Single-pass membrane protein</topology>
    </subcellularLocation>
</comment>
<keyword evidence="4" id="KW-0677">Repeat</keyword>
<dbReference type="EMBL" id="FNMZ01000017">
    <property type="protein sequence ID" value="SDX98121.1"/>
    <property type="molecule type" value="Genomic_DNA"/>
</dbReference>
<evidence type="ECO:0000259" key="9">
    <source>
        <dbReference type="PROSITE" id="PS50268"/>
    </source>
</evidence>
<dbReference type="SUPFAM" id="SSF49313">
    <property type="entry name" value="Cadherin-like"/>
    <property type="match status" value="1"/>
</dbReference>
<feature type="compositionally biased region" description="Acidic residues" evidence="8">
    <location>
        <begin position="1091"/>
        <end position="1101"/>
    </location>
</feature>
<keyword evidence="5" id="KW-0106">Calcium</keyword>
<evidence type="ECO:0000256" key="1">
    <source>
        <dbReference type="ARBA" id="ARBA00004167"/>
    </source>
</evidence>
<dbReference type="GO" id="GO:0016342">
    <property type="term" value="C:catenin complex"/>
    <property type="evidence" value="ECO:0007669"/>
    <property type="project" value="TreeGrafter"/>
</dbReference>
<keyword evidence="7" id="KW-0472">Membrane</keyword>
<dbReference type="GO" id="GO:0034332">
    <property type="term" value="P:adherens junction organization"/>
    <property type="evidence" value="ECO:0007669"/>
    <property type="project" value="TreeGrafter"/>
</dbReference>
<dbReference type="GO" id="GO:0007156">
    <property type="term" value="P:homophilic cell adhesion via plasma membrane adhesion molecules"/>
    <property type="evidence" value="ECO:0007669"/>
    <property type="project" value="InterPro"/>
</dbReference>
<dbReference type="Gene3D" id="2.60.40.60">
    <property type="entry name" value="Cadherins"/>
    <property type="match status" value="2"/>
</dbReference>
<keyword evidence="3" id="KW-0732">Signal</keyword>
<evidence type="ECO:0000256" key="8">
    <source>
        <dbReference type="SAM" id="MobiDB-lite"/>
    </source>
</evidence>
<keyword evidence="2" id="KW-0812">Transmembrane</keyword>
<dbReference type="PANTHER" id="PTHR24027:SF422">
    <property type="entry name" value="CADHERIN DOMAIN-CONTAINING PROTEIN"/>
    <property type="match status" value="1"/>
</dbReference>
<dbReference type="PROSITE" id="PS50268">
    <property type="entry name" value="CADHERIN_2"/>
    <property type="match status" value="1"/>
</dbReference>
<name>A0A1H3G4F8_9RHOB</name>
<dbReference type="InterPro" id="IPR039808">
    <property type="entry name" value="Cadherin"/>
</dbReference>
<dbReference type="PANTHER" id="PTHR24027">
    <property type="entry name" value="CADHERIN-23"/>
    <property type="match status" value="1"/>
</dbReference>
<evidence type="ECO:0000256" key="3">
    <source>
        <dbReference type="ARBA" id="ARBA00022729"/>
    </source>
</evidence>
<dbReference type="GO" id="GO:0016477">
    <property type="term" value="P:cell migration"/>
    <property type="evidence" value="ECO:0007669"/>
    <property type="project" value="TreeGrafter"/>
</dbReference>
<feature type="domain" description="Cadherin" evidence="9">
    <location>
        <begin position="330"/>
        <end position="463"/>
    </location>
</feature>
<evidence type="ECO:0000256" key="6">
    <source>
        <dbReference type="ARBA" id="ARBA00022989"/>
    </source>
</evidence>
<proteinExistence type="predicted"/>
<evidence type="ECO:0000313" key="10">
    <source>
        <dbReference type="EMBL" id="SDX98121.1"/>
    </source>
</evidence>
<dbReference type="GO" id="GO:0005509">
    <property type="term" value="F:calcium ion binding"/>
    <property type="evidence" value="ECO:0007669"/>
    <property type="project" value="InterPro"/>
</dbReference>
<evidence type="ECO:0000313" key="11">
    <source>
        <dbReference type="Proteomes" id="UP000199118"/>
    </source>
</evidence>
<sequence length="1137" mass="117366">DLDEAPTGLALTGTAVAENAPGAVIGTVAGTDPEGAALTWSVDDPRFEVVGDTLKLKDGVSLDRDSIVEGLRGEVWDADVSLGSIADAQAVISAGAAQAGFVATAIDYPQGATTHISNSASLADLLGGDAGSLTGTVPASIATTVYRFTGFLDLDPGTHSFRIGSDDGYLLLIDGVEVGRREANRGFAYDDWSLSVDGDHPATVELIWYENHGASGITALVDGVVMGGEGASFVDVDAGAEIDLALTATDPGGNATVLNRTVSVSDVDEAPTLLRAFDTAFEENDAGAQVATLHAADPEDQAVTWTVDDPRFEVVGDALKLKDGVALDHEAGPVTLTLTATDPAGNAATHSITLEADDVDEAPSGLSLTDPSVQENAAGAAIATVSATDPEGRALTWSVDDARFEIVGDTLKLKDGISLDHETEPTVALTLTATDPAGNAAAQPFVVDVTDINETPVAQGESFEYQRLNEVGRVSGPNLLANDLDGDGDALRITHVDGQAIGEGGWVDLPLGRVYVRADGMMAFDEAHDFGHLAPGERAPVAFDYTVDDGRGGTDVATATLSVTGGLSPSFTNIPDSGLLVVDEGTTFVIDLAAQDPEGDVMQFAITGGADAAKFAIDPDTGVLRFKEAPELDGGSASGDNQYLVEVGVGGAHGAFETRLIQIDVDDKELLGRNLIVNGSFEDNGLGVLPAGTFDTVAGWTSTGLSPATLLETDIGHGQGDGDAIAHLTTGSAISQNVTVADDGTYRLTFNAFKHGYSHDNAVRLMVDGQAIGNVIPGGSGEEGFSVDLDLAAGAHNIRFESLSYSTTRSLALDNIELREVMASAPYDPATLTVIQAEDMTLQSYVRQDFEFAEGGAMLRVDKTNLTQDQNLSGSASTIFEGEAGDYVVAMRMIDENDGDGFIQLSVNGELVSTVSLNRGTGGDGWNDLSFRTVQISGVELNDGDVIQIHAVSEAGDFDGARIDSLAFRPEVLEGSADNALTLTADRAEWTGEDAVAVNGLAEFDVALSGLEPGQTPRLTLTGLPENTIVLNGEMAVISDGGPLDLEGWDLTDLDIAPPAGFTGRIEAQLTAQADEGAPIASLDLTIEVTPAEEPDAEDPGAADAGGAGAGTDDGFDPVMADSGSSDPFGASENPTY</sequence>
<reference evidence="10 11" key="1">
    <citation type="submission" date="2016-10" db="EMBL/GenBank/DDBJ databases">
        <authorList>
            <person name="de Groot N.N."/>
        </authorList>
    </citation>
    <scope>NUCLEOTIDE SEQUENCE [LARGE SCALE GENOMIC DNA]</scope>
    <source>
        <strain evidence="10 11">DSM 17890</strain>
    </source>
</reference>
<dbReference type="InterPro" id="IPR002126">
    <property type="entry name" value="Cadherin-like_dom"/>
</dbReference>
<dbReference type="GO" id="GO:0000902">
    <property type="term" value="P:cell morphogenesis"/>
    <property type="evidence" value="ECO:0007669"/>
    <property type="project" value="TreeGrafter"/>
</dbReference>